<keyword evidence="1" id="KW-0175">Coiled coil</keyword>
<dbReference type="Proteomes" id="UP000009168">
    <property type="component" value="Unassembled WGS sequence"/>
</dbReference>
<evidence type="ECO:0000313" key="4">
    <source>
        <dbReference type="Proteomes" id="UP000009168"/>
    </source>
</evidence>
<dbReference type="KEGG" id="tet:TTHERM_00666350"/>
<dbReference type="RefSeq" id="XP_001020004.1">
    <property type="nucleotide sequence ID" value="XM_001020004.2"/>
</dbReference>
<dbReference type="InParanoid" id="Q23TE7"/>
<dbReference type="OMA" id="PEHENIM"/>
<accession>Q23TE7</accession>
<proteinExistence type="predicted"/>
<evidence type="ECO:0000256" key="2">
    <source>
        <dbReference type="SAM" id="MobiDB-lite"/>
    </source>
</evidence>
<evidence type="ECO:0000256" key="1">
    <source>
        <dbReference type="SAM" id="Coils"/>
    </source>
</evidence>
<sequence length="1463" mass="169465">MQLGKSSTLPQQFSQQISSQLQRQNQAFSQIPTVDLMQHYFGTINLQKKDIKRSQNLSLGSQSVKHANSSLRIENLNNQKPDNQKHSLSIQLAQNQSKIQPSYSLVQQNQTNQFKAPLQKTTRTSLSPIDQKIIKQKSSSALLQRQKFQTKKGNSNSISSQNGQTTNQKQTVSLIHSNNQDGSIFVNKENIHSNIINSLSQQSINGKSNTLPKKIALINHPKSARQTSCISNQNMQVVSEEENTKQKCNTMKDKSEMNQFIAQLASKLNQKDSNSIQLLAENLNKQQAYTDRAKSFLENNDTFTKQILQRISTQANQLSTEANSLPYSSADKSSVNTRVNTLNDDDDLTDQNNFYPCQTHPNKKAKYIASFNSERSTICSRCAIELATKGYKIEEIVKETTQNKMKQEMQHLLNIILQKKPEHENIMDRMIHKREQLFQFYTKSASLVENTFLKIERELIERKNWVLSEINKLKIENENTYTRLNSEAKEIFSELNQISSDILVHHDSILQSIELDSFNAIMENYKQKIQIINEYFADLQQQTIPLMKVSTESNENQIQKIFQVQQYQTTLIKKNSKLFNNQVNNQLNEVNDLKKELPLQSNKSLYQNISIEPSYASQEFNQEEDKTQVQQSQIYQRIGISQLLKLQQNQQNEQITSSKQINEDNFQQIIEENQIQNQKNTIQQTNLNNNESQSICNFANTSDKFCYLTNSILPISQTSSIMVKSISNLANQLKNYNQNQQFSQIVQSNQIKTSEEQEEDLYKSPDLYNKNKRDQLKYYSRQSVNDTPIAGLNAQNIKQINCQNQLQIQQNQLSNQQNQTLNQSNQLQNQQNQVQHQQNLKLLNQQNQLQNQLLNQQNQIQNQNIQTRQFQNEILNNQIRNQSQNSLNQNDQNNINQLHQIQNQINSTTSKESKSKNFNFYQLNQADFQPLPEQNQVNEINHNNFDSQISLIVKNSQTNSQKQQTGAFRTLFSQQDAQINEEPVSATKSSGNEKYKNILEKIHANQARNNTFYSDIIKNGSVSPQLQTNSSPYGSNLITKEQKNNDYLNSVDVSQFTLQGGESKLMAAFIKEQQQSQLQEDLDEQQTFGEQVFKNQENQNTQYELDSNNFTVNNSFNDEADQNKEYNSTSKFADISNGFNNQTNSMIYTPKQQQQQQQQYFQHEIQQIYLSNLNPNANNKHTDSFTHCIQNHENLQKQKNENRSSIQSNSQFSQLQVVQKSYSQMCGALQTRESFQNNSFYNQENSYDQKENQQRSFQQQQFLFQKGCDVQNQISNEQNSNQFQIENNYSINYQAQDYQQNNHQLPSQITDNRQSISQGSQIYSSNSQPILINQIGVNGSKNLKACRDFINFIESKIGEENINLTERSKNKSDFRKNLFFSPKFNTNQEDQKIEDGSLEHLSTNQDFTKENNNITHQSDEYQSYNQIFSDHNNHQIYQKYVSQSNQQNQQEANFNEAENSLLD</sequence>
<dbReference type="OrthoDB" id="290343at2759"/>
<feature type="coiled-coil region" evidence="1">
    <location>
        <begin position="810"/>
        <end position="873"/>
    </location>
</feature>
<feature type="region of interest" description="Disordered" evidence="2">
    <location>
        <begin position="146"/>
        <end position="169"/>
    </location>
</feature>
<reference evidence="4" key="1">
    <citation type="journal article" date="2006" name="PLoS Biol.">
        <title>Macronuclear genome sequence of the ciliate Tetrahymena thermophila, a model eukaryote.</title>
        <authorList>
            <person name="Eisen J.A."/>
            <person name="Coyne R.S."/>
            <person name="Wu M."/>
            <person name="Wu D."/>
            <person name="Thiagarajan M."/>
            <person name="Wortman J.R."/>
            <person name="Badger J.H."/>
            <person name="Ren Q."/>
            <person name="Amedeo P."/>
            <person name="Jones K.M."/>
            <person name="Tallon L.J."/>
            <person name="Delcher A.L."/>
            <person name="Salzberg S.L."/>
            <person name="Silva J.C."/>
            <person name="Haas B.J."/>
            <person name="Majoros W.H."/>
            <person name="Farzad M."/>
            <person name="Carlton J.M."/>
            <person name="Smith R.K. Jr."/>
            <person name="Garg J."/>
            <person name="Pearlman R.E."/>
            <person name="Karrer K.M."/>
            <person name="Sun L."/>
            <person name="Manning G."/>
            <person name="Elde N.C."/>
            <person name="Turkewitz A.P."/>
            <person name="Asai D.J."/>
            <person name="Wilkes D.E."/>
            <person name="Wang Y."/>
            <person name="Cai H."/>
            <person name="Collins K."/>
            <person name="Stewart B.A."/>
            <person name="Lee S.R."/>
            <person name="Wilamowska K."/>
            <person name="Weinberg Z."/>
            <person name="Ruzzo W.L."/>
            <person name="Wloga D."/>
            <person name="Gaertig J."/>
            <person name="Frankel J."/>
            <person name="Tsao C.-C."/>
            <person name="Gorovsky M.A."/>
            <person name="Keeling P.J."/>
            <person name="Waller R.F."/>
            <person name="Patron N.J."/>
            <person name="Cherry J.M."/>
            <person name="Stover N.A."/>
            <person name="Krieger C.J."/>
            <person name="del Toro C."/>
            <person name="Ryder H.F."/>
            <person name="Williamson S.C."/>
            <person name="Barbeau R.A."/>
            <person name="Hamilton E.P."/>
            <person name="Orias E."/>
        </authorList>
    </citation>
    <scope>NUCLEOTIDE SEQUENCE [LARGE SCALE GENOMIC DNA]</scope>
    <source>
        <strain evidence="4">SB210</strain>
    </source>
</reference>
<dbReference type="eggNOG" id="ENOG502SW31">
    <property type="taxonomic scope" value="Eukaryota"/>
</dbReference>
<dbReference type="EMBL" id="GG662636">
    <property type="protein sequence ID" value="EAR99759.1"/>
    <property type="molecule type" value="Genomic_DNA"/>
</dbReference>
<feature type="compositionally biased region" description="Low complexity" evidence="2">
    <location>
        <begin position="153"/>
        <end position="168"/>
    </location>
</feature>
<gene>
    <name evidence="3" type="ORF">TTHERM_00666350</name>
</gene>
<organism evidence="3 4">
    <name type="scientific">Tetrahymena thermophila (strain SB210)</name>
    <dbReference type="NCBI Taxonomy" id="312017"/>
    <lineage>
        <taxon>Eukaryota</taxon>
        <taxon>Sar</taxon>
        <taxon>Alveolata</taxon>
        <taxon>Ciliophora</taxon>
        <taxon>Intramacronucleata</taxon>
        <taxon>Oligohymenophorea</taxon>
        <taxon>Hymenostomatida</taxon>
        <taxon>Tetrahymenina</taxon>
        <taxon>Tetrahymenidae</taxon>
        <taxon>Tetrahymena</taxon>
    </lineage>
</organism>
<dbReference type="HOGENOM" id="CLU_250662_0_0_1"/>
<name>Q23TE7_TETTS</name>
<feature type="region of interest" description="Disordered" evidence="2">
    <location>
        <begin position="1443"/>
        <end position="1463"/>
    </location>
</feature>
<evidence type="ECO:0000313" key="3">
    <source>
        <dbReference type="EMBL" id="EAR99759.1"/>
    </source>
</evidence>
<keyword evidence="4" id="KW-1185">Reference proteome</keyword>
<dbReference type="GeneID" id="7842475"/>
<protein>
    <submittedName>
        <fullName evidence="3">Uncharacterized protein</fullName>
    </submittedName>
</protein>